<keyword evidence="3" id="KW-1185">Reference proteome</keyword>
<dbReference type="Proteomes" id="UP000719412">
    <property type="component" value="Unassembled WGS sequence"/>
</dbReference>
<feature type="region of interest" description="Disordered" evidence="1">
    <location>
        <begin position="174"/>
        <end position="210"/>
    </location>
</feature>
<feature type="compositionally biased region" description="Basic residues" evidence="1">
    <location>
        <begin position="187"/>
        <end position="200"/>
    </location>
</feature>
<reference evidence="2" key="2">
    <citation type="submission" date="2021-08" db="EMBL/GenBank/DDBJ databases">
        <authorList>
            <person name="Eriksson T."/>
        </authorList>
    </citation>
    <scope>NUCLEOTIDE SEQUENCE</scope>
    <source>
        <strain evidence="2">Stoneville</strain>
        <tissue evidence="2">Whole head</tissue>
    </source>
</reference>
<protein>
    <submittedName>
        <fullName evidence="2">Uncharacterized protein</fullName>
    </submittedName>
</protein>
<evidence type="ECO:0000313" key="3">
    <source>
        <dbReference type="Proteomes" id="UP000719412"/>
    </source>
</evidence>
<reference evidence="2" key="1">
    <citation type="journal article" date="2020" name="J Insects Food Feed">
        <title>The yellow mealworm (Tenebrio molitor) genome: a resource for the emerging insects as food and feed industry.</title>
        <authorList>
            <person name="Eriksson T."/>
            <person name="Andere A."/>
            <person name="Kelstrup H."/>
            <person name="Emery V."/>
            <person name="Picard C."/>
        </authorList>
    </citation>
    <scope>NUCLEOTIDE SEQUENCE</scope>
    <source>
        <strain evidence="2">Stoneville</strain>
        <tissue evidence="2">Whole head</tissue>
    </source>
</reference>
<evidence type="ECO:0000256" key="1">
    <source>
        <dbReference type="SAM" id="MobiDB-lite"/>
    </source>
</evidence>
<proteinExistence type="predicted"/>
<comment type="caution">
    <text evidence="2">The sequence shown here is derived from an EMBL/GenBank/DDBJ whole genome shotgun (WGS) entry which is preliminary data.</text>
</comment>
<gene>
    <name evidence="2" type="ORF">GEV33_012318</name>
</gene>
<organism evidence="2 3">
    <name type="scientific">Tenebrio molitor</name>
    <name type="common">Yellow mealworm beetle</name>
    <dbReference type="NCBI Taxonomy" id="7067"/>
    <lineage>
        <taxon>Eukaryota</taxon>
        <taxon>Metazoa</taxon>
        <taxon>Ecdysozoa</taxon>
        <taxon>Arthropoda</taxon>
        <taxon>Hexapoda</taxon>
        <taxon>Insecta</taxon>
        <taxon>Pterygota</taxon>
        <taxon>Neoptera</taxon>
        <taxon>Endopterygota</taxon>
        <taxon>Coleoptera</taxon>
        <taxon>Polyphaga</taxon>
        <taxon>Cucujiformia</taxon>
        <taxon>Tenebrionidae</taxon>
        <taxon>Tenebrio</taxon>
    </lineage>
</organism>
<dbReference type="AlphaFoldDB" id="A0A8J6H997"/>
<sequence>MDNIFKNVVLFGAQEWSWYGYLWGKIDEFTTNKLFLVVKVRAKIHPDLRKPRKVDVSSLRLQGAGQDVAKKSSLDGLATWKFRPRSMILPRPQVPIPSRRFCDFLDSKRRRTSPHVGQCAATDSTGTAKMRELETVSTVNTNLVRGEDFRRCQGPFTRRSLGMVEEALRRDLVDNNQSASHHETKKPPNRFAQRNRKQEKKKTATGSPRKCATITRFDTDRASMESGLPDWNFWHELGPPPPRVKFPGVESPPLYRHLLECRP</sequence>
<evidence type="ECO:0000313" key="2">
    <source>
        <dbReference type="EMBL" id="KAH0810469.1"/>
    </source>
</evidence>
<dbReference type="EMBL" id="JABDTM020027468">
    <property type="protein sequence ID" value="KAH0810469.1"/>
    <property type="molecule type" value="Genomic_DNA"/>
</dbReference>
<name>A0A8J6H997_TENMO</name>
<accession>A0A8J6H997</accession>